<gene>
    <name evidence="7" type="ORF">CEW88_03885</name>
</gene>
<dbReference type="InterPro" id="IPR009056">
    <property type="entry name" value="Cyt_c-like_dom"/>
</dbReference>
<evidence type="ECO:0000256" key="4">
    <source>
        <dbReference type="PROSITE-ProRule" id="PRU00433"/>
    </source>
</evidence>
<keyword evidence="5" id="KW-0732">Signal</keyword>
<protein>
    <recommendedName>
        <fullName evidence="6">Cytochrome c domain-containing protein</fullName>
    </recommendedName>
</protein>
<evidence type="ECO:0000313" key="8">
    <source>
        <dbReference type="Proteomes" id="UP000244915"/>
    </source>
</evidence>
<keyword evidence="1 4" id="KW-0349">Heme</keyword>
<dbReference type="GO" id="GO:0020037">
    <property type="term" value="F:heme binding"/>
    <property type="evidence" value="ECO:0007669"/>
    <property type="project" value="InterPro"/>
</dbReference>
<dbReference type="PROSITE" id="PS51007">
    <property type="entry name" value="CYTC"/>
    <property type="match status" value="1"/>
</dbReference>
<keyword evidence="2 4" id="KW-0479">Metal-binding</keyword>
<evidence type="ECO:0000256" key="1">
    <source>
        <dbReference type="ARBA" id="ARBA00022617"/>
    </source>
</evidence>
<accession>A0A2U8HA71</accession>
<name>A0A2U8HA71_9RHOB</name>
<dbReference type="OrthoDB" id="7376456at2"/>
<dbReference type="Proteomes" id="UP000244915">
    <property type="component" value="Chromosome 1"/>
</dbReference>
<evidence type="ECO:0000256" key="2">
    <source>
        <dbReference type="ARBA" id="ARBA00022723"/>
    </source>
</evidence>
<evidence type="ECO:0000259" key="6">
    <source>
        <dbReference type="PROSITE" id="PS51007"/>
    </source>
</evidence>
<evidence type="ECO:0000256" key="5">
    <source>
        <dbReference type="SAM" id="SignalP"/>
    </source>
</evidence>
<dbReference type="RefSeq" id="WP_108964769.1">
    <property type="nucleotide sequence ID" value="NZ_CP022189.1"/>
</dbReference>
<proteinExistence type="predicted"/>
<dbReference type="InterPro" id="IPR036909">
    <property type="entry name" value="Cyt_c-like_dom_sf"/>
</dbReference>
<dbReference type="SUPFAM" id="SSF46626">
    <property type="entry name" value="Cytochrome c"/>
    <property type="match status" value="1"/>
</dbReference>
<dbReference type="KEGG" id="ypac:CEW88_03885"/>
<dbReference type="AlphaFoldDB" id="A0A2U8HA71"/>
<organism evidence="7 8">
    <name type="scientific">Alloyangia pacifica</name>
    <dbReference type="NCBI Taxonomy" id="311180"/>
    <lineage>
        <taxon>Bacteria</taxon>
        <taxon>Pseudomonadati</taxon>
        <taxon>Pseudomonadota</taxon>
        <taxon>Alphaproteobacteria</taxon>
        <taxon>Rhodobacterales</taxon>
        <taxon>Roseobacteraceae</taxon>
        <taxon>Alloyangia</taxon>
    </lineage>
</organism>
<dbReference type="Gene3D" id="1.10.760.10">
    <property type="entry name" value="Cytochrome c-like domain"/>
    <property type="match status" value="1"/>
</dbReference>
<feature type="domain" description="Cytochrome c" evidence="6">
    <location>
        <begin position="26"/>
        <end position="93"/>
    </location>
</feature>
<feature type="signal peptide" evidence="5">
    <location>
        <begin position="1"/>
        <end position="25"/>
    </location>
</feature>
<evidence type="ECO:0000313" key="7">
    <source>
        <dbReference type="EMBL" id="AWI82879.1"/>
    </source>
</evidence>
<sequence>MRAFLSRRRRAALVLLVLIARPAVAADLSAGAQAWAANCAKCHRDPARIASAIPAAGDATGAARLDRFLADHHAKDPVTRATILAWLEDQASQ</sequence>
<dbReference type="GO" id="GO:0009055">
    <property type="term" value="F:electron transfer activity"/>
    <property type="evidence" value="ECO:0007669"/>
    <property type="project" value="InterPro"/>
</dbReference>
<feature type="chain" id="PRO_5016020948" description="Cytochrome c domain-containing protein" evidence="5">
    <location>
        <begin position="26"/>
        <end position="93"/>
    </location>
</feature>
<evidence type="ECO:0000256" key="3">
    <source>
        <dbReference type="ARBA" id="ARBA00023004"/>
    </source>
</evidence>
<reference evidence="7 8" key="1">
    <citation type="submission" date="2017-06" db="EMBL/GenBank/DDBJ databases">
        <title>Yangia sp. YSBP01 complete genome sequence.</title>
        <authorList>
            <person name="Woo J.-H."/>
            <person name="Kim H.-S."/>
        </authorList>
    </citation>
    <scope>NUCLEOTIDE SEQUENCE [LARGE SCALE GENOMIC DNA]</scope>
    <source>
        <strain evidence="7 8">YSBP01</strain>
    </source>
</reference>
<keyword evidence="3 4" id="KW-0408">Iron</keyword>
<dbReference type="EMBL" id="CP022189">
    <property type="protein sequence ID" value="AWI82879.1"/>
    <property type="molecule type" value="Genomic_DNA"/>
</dbReference>
<dbReference type="GO" id="GO:0046872">
    <property type="term" value="F:metal ion binding"/>
    <property type="evidence" value="ECO:0007669"/>
    <property type="project" value="UniProtKB-KW"/>
</dbReference>